<reference evidence="3 4" key="1">
    <citation type="submission" date="2020-02" db="EMBL/GenBank/DDBJ databases">
        <title>Whole-genome analyses of novel actinobacteria.</title>
        <authorList>
            <person name="Sahin N."/>
            <person name="Tokatli A."/>
        </authorList>
    </citation>
    <scope>NUCLEOTIDE SEQUENCE [LARGE SCALE GENOMIC DNA]</scope>
    <source>
        <strain evidence="3 4">YC504</strain>
    </source>
</reference>
<dbReference type="SMART" id="SM00108">
    <property type="entry name" value="B_lectin"/>
    <property type="match status" value="1"/>
</dbReference>
<dbReference type="Proteomes" id="UP000481109">
    <property type="component" value="Unassembled WGS sequence"/>
</dbReference>
<accession>A0A6G4XGV0</accession>
<evidence type="ECO:0000313" key="4">
    <source>
        <dbReference type="Proteomes" id="UP000481109"/>
    </source>
</evidence>
<dbReference type="Gene3D" id="2.90.10.10">
    <property type="entry name" value="Bulb-type lectin domain"/>
    <property type="match status" value="2"/>
</dbReference>
<dbReference type="SUPFAM" id="SSF51110">
    <property type="entry name" value="alpha-D-mannose-specific plant lectins"/>
    <property type="match status" value="1"/>
</dbReference>
<evidence type="ECO:0000313" key="3">
    <source>
        <dbReference type="EMBL" id="NGO75944.1"/>
    </source>
</evidence>
<feature type="compositionally biased region" description="Basic and acidic residues" evidence="1">
    <location>
        <begin position="733"/>
        <end position="760"/>
    </location>
</feature>
<evidence type="ECO:0000259" key="2">
    <source>
        <dbReference type="PROSITE" id="PS50927"/>
    </source>
</evidence>
<dbReference type="PROSITE" id="PS50927">
    <property type="entry name" value="BULB_LECTIN"/>
    <property type="match status" value="1"/>
</dbReference>
<feature type="region of interest" description="Disordered" evidence="1">
    <location>
        <begin position="732"/>
        <end position="784"/>
    </location>
</feature>
<sequence>MSASQSILDTSRYGYDIVVATTQLGINSTMKLYLSEQSAPVVTCCYVGDGTSSQPIDYELLKKQTGADPFAVPDGESPDKNQDLINLSKAGFLYGFRLQIGLPPVAPEDTPDIVGLGNDATHVRFNLLSTELDVVGFVPATGSNSVRSWSSLSQSYPGDSLWIFQCAADLRLDTVPPAKYGTLPEPVKQRLSTVQGAFSIQQLFLDLSTATLVAIPDVKEWAGTPLAWMLQNYFVDVYVAQLRALIGDPVLNCSIIQQPKAVTPTELPITSMSREVSAVVGPDGAPVQNPTAEQQDITTLDYLCAIDDHKLNAPYPFNWNWVDATEKREYDGVVAINRASLAEKIRQQMIANVMANCYQPYVRVSIEWWSGNADITMSVTPGGQPTVDLGAIRTGNSGETQILKFTYHGHDQDAGDPSWYGTATLDTYYTATVRVRGNTITVEQNQRFDAAVSRMGATTNGSPISIKRVDTCTIDVTDDGQLVAVMATPTPAVNNASQSIANWWGDMIGGSNSLYSSTAAVVGGTVATVLNIAPFTFFQYLVFPGGQTFSYDSVAFADLGDLVTHIVYADPDGIPPDMSLLPGQVRNGVDRLNDGQWLANDGYLASPNGQFAAYLQDDGNFVLLHATDGIPDLSRPYWSIFANATDKIVGPFTGIPCYASLQPDGNFVLYNGPSPLNPATPYWAINTGLPQLGSFAALMKDDGTFVVCRRDPKSNALGEVIYQTAAATTLKSAEPRLEAEPRPKESGKETSRQEGKPRHEQQRKHDHVLGGTHEELPPKRGPGR</sequence>
<dbReference type="InterPro" id="IPR036426">
    <property type="entry name" value="Bulb-type_lectin_dom_sf"/>
</dbReference>
<dbReference type="RefSeq" id="WP_165331455.1">
    <property type="nucleotide sequence ID" value="NZ_JAAKZW010000024.1"/>
</dbReference>
<keyword evidence="4" id="KW-1185">Reference proteome</keyword>
<organism evidence="3 4">
    <name type="scientific">Streptomyces mesophilus</name>
    <dbReference type="NCBI Taxonomy" id="1775132"/>
    <lineage>
        <taxon>Bacteria</taxon>
        <taxon>Bacillati</taxon>
        <taxon>Actinomycetota</taxon>
        <taxon>Actinomycetes</taxon>
        <taxon>Kitasatosporales</taxon>
        <taxon>Streptomycetaceae</taxon>
        <taxon>Streptomyces</taxon>
    </lineage>
</organism>
<proteinExistence type="predicted"/>
<feature type="domain" description="Bulb-type lectin" evidence="2">
    <location>
        <begin position="589"/>
        <end position="720"/>
    </location>
</feature>
<evidence type="ECO:0000256" key="1">
    <source>
        <dbReference type="SAM" id="MobiDB-lite"/>
    </source>
</evidence>
<dbReference type="InterPro" id="IPR001480">
    <property type="entry name" value="Bulb-type_lectin_dom"/>
</dbReference>
<comment type="caution">
    <text evidence="3">The sequence shown here is derived from an EMBL/GenBank/DDBJ whole genome shotgun (WGS) entry which is preliminary data.</text>
</comment>
<protein>
    <recommendedName>
        <fullName evidence="2">Bulb-type lectin domain-containing protein</fullName>
    </recommendedName>
</protein>
<dbReference type="EMBL" id="JAAKZW010000024">
    <property type="protein sequence ID" value="NGO75944.1"/>
    <property type="molecule type" value="Genomic_DNA"/>
</dbReference>
<dbReference type="AlphaFoldDB" id="A0A6G4XGV0"/>
<gene>
    <name evidence="3" type="ORF">G6045_09700</name>
</gene>
<name>A0A6G4XGV0_9ACTN</name>